<feature type="transmembrane region" description="Helical" evidence="12">
    <location>
        <begin position="305"/>
        <end position="326"/>
    </location>
</feature>
<accession>A0A5S5DWQ1</accession>
<dbReference type="GO" id="GO:0005886">
    <property type="term" value="C:plasma membrane"/>
    <property type="evidence" value="ECO:0007669"/>
    <property type="project" value="UniProtKB-SubCell"/>
</dbReference>
<dbReference type="RefSeq" id="WP_148869344.1">
    <property type="nucleotide sequence ID" value="NZ_VNIA01000001.1"/>
</dbReference>
<dbReference type="GO" id="GO:0071555">
    <property type="term" value="P:cell wall organization"/>
    <property type="evidence" value="ECO:0007669"/>
    <property type="project" value="UniProtKB-KW"/>
</dbReference>
<feature type="transmembrane region" description="Helical" evidence="12">
    <location>
        <begin position="132"/>
        <end position="152"/>
    </location>
</feature>
<evidence type="ECO:0000256" key="13">
    <source>
        <dbReference type="NCBIfam" id="TIGR00445"/>
    </source>
</evidence>
<keyword evidence="3 12" id="KW-0132">Cell division</keyword>
<dbReference type="GO" id="GO:0051992">
    <property type="term" value="F:UDP-N-acetylmuramoyl-L-alanyl-D-glutamyl-meso-2,6-diaminopimelyl-D-alanyl-D-alanine:undecaprenyl-phosphate transferase activity"/>
    <property type="evidence" value="ECO:0007669"/>
    <property type="project" value="RHEA"/>
</dbReference>
<gene>
    <name evidence="12" type="primary">mraY</name>
    <name evidence="15" type="ORF">C7447_1011024</name>
</gene>
<evidence type="ECO:0000256" key="12">
    <source>
        <dbReference type="HAMAP-Rule" id="MF_00038"/>
    </source>
</evidence>
<keyword evidence="12 14" id="KW-0460">Magnesium</keyword>
<protein>
    <recommendedName>
        <fullName evidence="12 13">Phospho-N-acetylmuramoyl-pentapeptide-transferase</fullName>
        <ecNumber evidence="12 13">2.7.8.13</ecNumber>
    </recommendedName>
    <alternativeName>
        <fullName evidence="12">UDP-MurNAc-pentapeptide phosphotransferase</fullName>
    </alternativeName>
</protein>
<dbReference type="CDD" id="cd06852">
    <property type="entry name" value="GT_MraY"/>
    <property type="match status" value="1"/>
</dbReference>
<keyword evidence="9 12" id="KW-0472">Membrane</keyword>
<dbReference type="Pfam" id="PF00953">
    <property type="entry name" value="Glycos_transf_4"/>
    <property type="match status" value="1"/>
</dbReference>
<keyword evidence="12" id="KW-1003">Cell membrane</keyword>
<feature type="binding site" evidence="14">
    <location>
        <position position="309"/>
    </location>
    <ligand>
        <name>Mg(2+)</name>
        <dbReference type="ChEBI" id="CHEBI:18420"/>
    </ligand>
</feature>
<dbReference type="NCBIfam" id="TIGR00445">
    <property type="entry name" value="mraY"/>
    <property type="match status" value="1"/>
</dbReference>
<feature type="transmembrane region" description="Helical" evidence="12">
    <location>
        <begin position="213"/>
        <end position="230"/>
    </location>
</feature>
<keyword evidence="8 12" id="KW-1133">Transmembrane helix</keyword>
<comment type="caution">
    <text evidence="15">The sequence shown here is derived from an EMBL/GenBank/DDBJ whole genome shotgun (WGS) entry which is preliminary data.</text>
</comment>
<keyword evidence="5 12" id="KW-0812">Transmembrane</keyword>
<keyword evidence="6 12" id="KW-0133">Cell shape</keyword>
<proteinExistence type="inferred from homology"/>
<evidence type="ECO:0000256" key="10">
    <source>
        <dbReference type="ARBA" id="ARBA00023306"/>
    </source>
</evidence>
<dbReference type="GO" id="GO:0051301">
    <property type="term" value="P:cell division"/>
    <property type="evidence" value="ECO:0007669"/>
    <property type="project" value="UniProtKB-KW"/>
</dbReference>
<evidence type="ECO:0000256" key="2">
    <source>
        <dbReference type="ARBA" id="ARBA00005583"/>
    </source>
</evidence>
<comment type="catalytic activity">
    <reaction evidence="12">
        <text>UDP-N-acetyl-alpha-D-muramoyl-L-alanyl-gamma-D-glutamyl-meso-2,6-diaminopimeloyl-D-alanyl-D-alanine + di-trans,octa-cis-undecaprenyl phosphate = di-trans,octa-cis-undecaprenyl diphospho-N-acetyl-alpha-D-muramoyl-L-alanyl-D-glutamyl-meso-2,6-diaminopimeloyl-D-alanyl-D-alanine + UMP</text>
        <dbReference type="Rhea" id="RHEA:28386"/>
        <dbReference type="ChEBI" id="CHEBI:57865"/>
        <dbReference type="ChEBI" id="CHEBI:60392"/>
        <dbReference type="ChEBI" id="CHEBI:61386"/>
        <dbReference type="ChEBI" id="CHEBI:61387"/>
        <dbReference type="EC" id="2.7.8.13"/>
    </reaction>
</comment>
<dbReference type="Proteomes" id="UP000323136">
    <property type="component" value="Unassembled WGS sequence"/>
</dbReference>
<dbReference type="PANTHER" id="PTHR22926">
    <property type="entry name" value="PHOSPHO-N-ACETYLMURAMOYL-PENTAPEPTIDE-TRANSFERASE"/>
    <property type="match status" value="1"/>
</dbReference>
<comment type="similarity">
    <text evidence="2 12">Belongs to the glycosyltransferase 4 family. MraY subfamily.</text>
</comment>
<evidence type="ECO:0000256" key="11">
    <source>
        <dbReference type="ARBA" id="ARBA00023316"/>
    </source>
</evidence>
<feature type="transmembrane region" description="Helical" evidence="12">
    <location>
        <begin position="281"/>
        <end position="298"/>
    </location>
</feature>
<feature type="transmembrane region" description="Helical" evidence="12">
    <location>
        <begin position="75"/>
        <end position="92"/>
    </location>
</feature>
<evidence type="ECO:0000256" key="4">
    <source>
        <dbReference type="ARBA" id="ARBA00022679"/>
    </source>
</evidence>
<feature type="transmembrane region" description="Helical" evidence="12">
    <location>
        <begin position="332"/>
        <end position="355"/>
    </location>
</feature>
<dbReference type="PROSITE" id="PS01348">
    <property type="entry name" value="MRAY_2"/>
    <property type="match status" value="1"/>
</dbReference>
<reference evidence="15 16" key="1">
    <citation type="submission" date="2019-07" db="EMBL/GenBank/DDBJ databases">
        <title>Genomic Encyclopedia of Type Strains, Phase IV (KMG-IV): sequencing the most valuable type-strain genomes for metagenomic binning, comparative biology and taxonomic classification.</title>
        <authorList>
            <person name="Goeker M."/>
        </authorList>
    </citation>
    <scope>NUCLEOTIDE SEQUENCE [LARGE SCALE GENOMIC DNA]</scope>
    <source>
        <strain evidence="15 16">DSM 18961</strain>
    </source>
</reference>
<evidence type="ECO:0000256" key="3">
    <source>
        <dbReference type="ARBA" id="ARBA00022618"/>
    </source>
</evidence>
<dbReference type="EC" id="2.7.8.13" evidence="12 13"/>
<dbReference type="GO" id="GO:0008963">
    <property type="term" value="F:phospho-N-acetylmuramoyl-pentapeptide-transferase activity"/>
    <property type="evidence" value="ECO:0007669"/>
    <property type="project" value="UniProtKB-UniRule"/>
</dbReference>
<evidence type="ECO:0000256" key="7">
    <source>
        <dbReference type="ARBA" id="ARBA00022984"/>
    </source>
</evidence>
<comment type="function">
    <text evidence="12">Catalyzes the initial step of the lipid cycle reactions in the biosynthesis of the cell wall peptidoglycan: transfers peptidoglycan precursor phospho-MurNAc-pentapeptide from UDP-MurNAc-pentapeptide onto the lipid carrier undecaprenyl phosphate, yielding undecaprenyl-pyrophosphoryl-MurNAc-pentapeptide, known as lipid I.</text>
</comment>
<dbReference type="PROSITE" id="PS01347">
    <property type="entry name" value="MRAY_1"/>
    <property type="match status" value="1"/>
</dbReference>
<dbReference type="EMBL" id="VNIA01000001">
    <property type="protein sequence ID" value="TYQ00411.1"/>
    <property type="molecule type" value="Genomic_DNA"/>
</dbReference>
<dbReference type="InterPro" id="IPR003524">
    <property type="entry name" value="PNAcMuramoyl-5peptid_Trfase"/>
</dbReference>
<dbReference type="GO" id="GO:0008360">
    <property type="term" value="P:regulation of cell shape"/>
    <property type="evidence" value="ECO:0007669"/>
    <property type="project" value="UniProtKB-KW"/>
</dbReference>
<evidence type="ECO:0000256" key="8">
    <source>
        <dbReference type="ARBA" id="ARBA00022989"/>
    </source>
</evidence>
<feature type="transmembrane region" description="Helical" evidence="12">
    <location>
        <begin position="242"/>
        <end position="261"/>
    </location>
</feature>
<dbReference type="OrthoDB" id="9805475at2"/>
<dbReference type="Pfam" id="PF10555">
    <property type="entry name" value="MraY_sig1"/>
    <property type="match status" value="1"/>
</dbReference>
<evidence type="ECO:0000256" key="1">
    <source>
        <dbReference type="ARBA" id="ARBA00004141"/>
    </source>
</evidence>
<name>A0A5S5DWQ1_9FLAO</name>
<comment type="cofactor">
    <cofactor evidence="12 14">
        <name>Mg(2+)</name>
        <dbReference type="ChEBI" id="CHEBI:18420"/>
    </cofactor>
</comment>
<keyword evidence="7 12" id="KW-0573">Peptidoglycan synthesis</keyword>
<feature type="binding site" evidence="14">
    <location>
        <position position="234"/>
    </location>
    <ligand>
        <name>Mg(2+)</name>
        <dbReference type="ChEBI" id="CHEBI:18420"/>
    </ligand>
</feature>
<evidence type="ECO:0000313" key="16">
    <source>
        <dbReference type="Proteomes" id="UP000323136"/>
    </source>
</evidence>
<sequence>MLYYLFQYLENEFHLTGASVFQFITFRSAMAFILSLLISMVFGKRIINYLQKQQVGESIRDLGLVGQVQKAGTPTMGGVIIIMATLIPVLLLARLENIYIIILLITTVWMGLIGFADDYIKVFKKDKAGLKGIFKVVGQVGLGLIVGSMLYFHPDVIIKEQLPKGEQIVQQDGKIKVFGDEHKSMKTTVPFLKDNELDYAKAVSFLGDDYEDYAWLIFIPVVIFIITAVSNGANLTDGIDGLAAGSSAIMVVALAVFAWVSGNIIFADYLDVMYIPKSGEMVVFILAFAGALIGFLWYNTFPAQVFMGDTGSLTIGGIIAVIAIAIRKELLLPVLAGIFVVENLSVVLQVGYFKYTKNKYGEGRRIFKMSPLHHHYQKLKYHESKIVTRFWIVGILLAVLAIVTLKLR</sequence>
<comment type="subcellular location">
    <subcellularLocation>
        <location evidence="12">Cell membrane</location>
        <topology evidence="12">Multi-pass membrane protein</topology>
    </subcellularLocation>
    <subcellularLocation>
        <location evidence="1">Membrane</location>
        <topology evidence="1">Multi-pass membrane protein</topology>
    </subcellularLocation>
</comment>
<evidence type="ECO:0000256" key="5">
    <source>
        <dbReference type="ARBA" id="ARBA00022692"/>
    </source>
</evidence>
<feature type="transmembrane region" description="Helical" evidence="12">
    <location>
        <begin position="20"/>
        <end position="42"/>
    </location>
</feature>
<comment type="pathway">
    <text evidence="12">Cell wall biogenesis; peptidoglycan biosynthesis.</text>
</comment>
<feature type="transmembrane region" description="Helical" evidence="12">
    <location>
        <begin position="98"/>
        <end position="120"/>
    </location>
</feature>
<dbReference type="GO" id="GO:0046872">
    <property type="term" value="F:metal ion binding"/>
    <property type="evidence" value="ECO:0007669"/>
    <property type="project" value="UniProtKB-KW"/>
</dbReference>
<keyword evidence="10 12" id="KW-0131">Cell cycle</keyword>
<keyword evidence="11 12" id="KW-0961">Cell wall biogenesis/degradation</keyword>
<feature type="transmembrane region" description="Helical" evidence="12">
    <location>
        <begin position="386"/>
        <end position="405"/>
    </location>
</feature>
<dbReference type="HAMAP" id="MF_00038">
    <property type="entry name" value="MraY"/>
    <property type="match status" value="1"/>
</dbReference>
<evidence type="ECO:0000256" key="6">
    <source>
        <dbReference type="ARBA" id="ARBA00022960"/>
    </source>
</evidence>
<dbReference type="InterPro" id="IPR018480">
    <property type="entry name" value="PNAcMuramoyl-5peptid_Trfase_CS"/>
</dbReference>
<dbReference type="UniPathway" id="UPA00219"/>
<dbReference type="AlphaFoldDB" id="A0A5S5DWQ1"/>
<keyword evidence="16" id="KW-1185">Reference proteome</keyword>
<evidence type="ECO:0000256" key="9">
    <source>
        <dbReference type="ARBA" id="ARBA00023136"/>
    </source>
</evidence>
<organism evidence="15 16">
    <name type="scientific">Tenacibaculum adriaticum</name>
    <dbReference type="NCBI Taxonomy" id="413713"/>
    <lineage>
        <taxon>Bacteria</taxon>
        <taxon>Pseudomonadati</taxon>
        <taxon>Bacteroidota</taxon>
        <taxon>Flavobacteriia</taxon>
        <taxon>Flavobacteriales</taxon>
        <taxon>Flavobacteriaceae</taxon>
        <taxon>Tenacibaculum</taxon>
    </lineage>
</organism>
<dbReference type="PANTHER" id="PTHR22926:SF5">
    <property type="entry name" value="PHOSPHO-N-ACETYLMURAMOYL-PENTAPEPTIDE-TRANSFERASE HOMOLOG"/>
    <property type="match status" value="1"/>
</dbReference>
<evidence type="ECO:0000313" key="15">
    <source>
        <dbReference type="EMBL" id="TYQ00411.1"/>
    </source>
</evidence>
<dbReference type="GO" id="GO:0009252">
    <property type="term" value="P:peptidoglycan biosynthetic process"/>
    <property type="evidence" value="ECO:0007669"/>
    <property type="project" value="UniProtKB-UniRule"/>
</dbReference>
<keyword evidence="4 12" id="KW-0808">Transferase</keyword>
<evidence type="ECO:0000256" key="14">
    <source>
        <dbReference type="PIRSR" id="PIRSR600715-1"/>
    </source>
</evidence>
<keyword evidence="12 14" id="KW-0479">Metal-binding</keyword>
<dbReference type="InterPro" id="IPR000715">
    <property type="entry name" value="Glycosyl_transferase_4"/>
</dbReference>